<sequence>MAARVASRSAQSNLRAGVHLWRAAGAAGARSGASVMKAKSFPKRVAFRANP</sequence>
<reference evidence="1 2" key="1">
    <citation type="submission" date="2017-04" db="EMBL/GenBank/DDBJ databases">
        <authorList>
            <person name="Afonso C.L."/>
            <person name="Miller P.J."/>
            <person name="Scott M.A."/>
            <person name="Spackman E."/>
            <person name="Goraichik I."/>
            <person name="Dimitrov K.M."/>
            <person name="Suarez D.L."/>
            <person name="Swayne D.E."/>
        </authorList>
    </citation>
    <scope>NUCLEOTIDE SEQUENCE [LARGE SCALE GENOMIC DNA]</scope>
    <source>
        <strain evidence="1">LMG 28154</strain>
    </source>
</reference>
<accession>A0A238GZ52</accession>
<dbReference type="EMBL" id="FXAN01000014">
    <property type="protein sequence ID" value="SMF98247.1"/>
    <property type="molecule type" value="Genomic_DNA"/>
</dbReference>
<organism evidence="1 2">
    <name type="scientific">Burkholderia singularis</name>
    <dbReference type="NCBI Taxonomy" id="1503053"/>
    <lineage>
        <taxon>Bacteria</taxon>
        <taxon>Pseudomonadati</taxon>
        <taxon>Pseudomonadota</taxon>
        <taxon>Betaproteobacteria</taxon>
        <taxon>Burkholderiales</taxon>
        <taxon>Burkholderiaceae</taxon>
        <taxon>Burkholderia</taxon>
        <taxon>pseudomallei group</taxon>
    </lineage>
</organism>
<gene>
    <name evidence="1" type="ORF">BSIN_1539</name>
</gene>
<evidence type="ECO:0000313" key="1">
    <source>
        <dbReference type="EMBL" id="SMF98247.1"/>
    </source>
</evidence>
<evidence type="ECO:0000313" key="2">
    <source>
        <dbReference type="Proteomes" id="UP000198460"/>
    </source>
</evidence>
<name>A0A238GZ52_9BURK</name>
<dbReference type="Proteomes" id="UP000198460">
    <property type="component" value="Unassembled WGS sequence"/>
</dbReference>
<proteinExistence type="predicted"/>
<protein>
    <submittedName>
        <fullName evidence="1">Uncharacterized protein</fullName>
    </submittedName>
</protein>
<dbReference type="AlphaFoldDB" id="A0A238GZ52"/>